<gene>
    <name evidence="1" type="ORF">EV182_008145</name>
</gene>
<comment type="caution">
    <text evidence="1">The sequence shown here is derived from an EMBL/GenBank/DDBJ whole genome shotgun (WGS) entry which is preliminary data.</text>
</comment>
<feature type="non-terminal residue" evidence="1">
    <location>
        <position position="59"/>
    </location>
</feature>
<dbReference type="Proteomes" id="UP001145114">
    <property type="component" value="Unassembled WGS sequence"/>
</dbReference>
<protein>
    <submittedName>
        <fullName evidence="1">Uncharacterized protein</fullName>
    </submittedName>
</protein>
<name>A0ACC1H7Z4_9FUNG</name>
<proteinExistence type="predicted"/>
<dbReference type="EMBL" id="JAMZIH010009207">
    <property type="protein sequence ID" value="KAJ1670536.1"/>
    <property type="molecule type" value="Genomic_DNA"/>
</dbReference>
<evidence type="ECO:0000313" key="2">
    <source>
        <dbReference type="Proteomes" id="UP001145114"/>
    </source>
</evidence>
<keyword evidence="2" id="KW-1185">Reference proteome</keyword>
<organism evidence="1 2">
    <name type="scientific">Spiromyces aspiralis</name>
    <dbReference type="NCBI Taxonomy" id="68401"/>
    <lineage>
        <taxon>Eukaryota</taxon>
        <taxon>Fungi</taxon>
        <taxon>Fungi incertae sedis</taxon>
        <taxon>Zoopagomycota</taxon>
        <taxon>Kickxellomycotina</taxon>
        <taxon>Kickxellomycetes</taxon>
        <taxon>Kickxellales</taxon>
        <taxon>Kickxellaceae</taxon>
        <taxon>Spiromyces</taxon>
    </lineage>
</organism>
<sequence length="59" mass="5995">MAQAGGDSSGGYLWSDKKHCRSAGGNAVCPVTDHPGVSGKALQQNSNSNPGFEFSAKLA</sequence>
<accession>A0ACC1H7Z4</accession>
<reference evidence="1" key="1">
    <citation type="submission" date="2022-06" db="EMBL/GenBank/DDBJ databases">
        <title>Phylogenomic reconstructions and comparative analyses of Kickxellomycotina fungi.</title>
        <authorList>
            <person name="Reynolds N.K."/>
            <person name="Stajich J.E."/>
            <person name="Barry K."/>
            <person name="Grigoriev I.V."/>
            <person name="Crous P."/>
            <person name="Smith M.E."/>
        </authorList>
    </citation>
    <scope>NUCLEOTIDE SEQUENCE</scope>
    <source>
        <strain evidence="1">RSA 2271</strain>
    </source>
</reference>
<evidence type="ECO:0000313" key="1">
    <source>
        <dbReference type="EMBL" id="KAJ1670536.1"/>
    </source>
</evidence>